<dbReference type="EMBL" id="VIWX01000004">
    <property type="protein sequence ID" value="TWF93964.1"/>
    <property type="molecule type" value="Genomic_DNA"/>
</dbReference>
<name>A0A561U3L4_9PSEU</name>
<comment type="caution">
    <text evidence="1">The sequence shown here is derived from an EMBL/GenBank/DDBJ whole genome shotgun (WGS) entry which is preliminary data.</text>
</comment>
<gene>
    <name evidence="1" type="ORF">FHU35_14246</name>
</gene>
<organism evidence="1 2">
    <name type="scientific">Saccharopolyspora dendranthemae</name>
    <dbReference type="NCBI Taxonomy" id="1181886"/>
    <lineage>
        <taxon>Bacteria</taxon>
        <taxon>Bacillati</taxon>
        <taxon>Actinomycetota</taxon>
        <taxon>Actinomycetes</taxon>
        <taxon>Pseudonocardiales</taxon>
        <taxon>Pseudonocardiaceae</taxon>
        <taxon>Saccharopolyspora</taxon>
    </lineage>
</organism>
<proteinExistence type="predicted"/>
<evidence type="ECO:0008006" key="3">
    <source>
        <dbReference type="Google" id="ProtNLM"/>
    </source>
</evidence>
<sequence length="154" mass="16073">MTGTGSDLPHVDEHSTPVAASPAAALRAITRVGENAFSPTWAGAVARVLGCQDTSNSGPRPLAAGSTIPGFHVVAAGPRELALVGRHRFSSYALVFRVDELEDGTSLLRAETRALFPGAAGRAYRTAVIGTRGHVLAVRRILASAKRVAERHGN</sequence>
<evidence type="ECO:0000313" key="1">
    <source>
        <dbReference type="EMBL" id="TWF93964.1"/>
    </source>
</evidence>
<dbReference type="RefSeq" id="WP_145741965.1">
    <property type="nucleotide sequence ID" value="NZ_VIWX01000004.1"/>
</dbReference>
<accession>A0A561U3L4</accession>
<evidence type="ECO:0000313" key="2">
    <source>
        <dbReference type="Proteomes" id="UP000316184"/>
    </source>
</evidence>
<reference evidence="1 2" key="1">
    <citation type="submission" date="2019-06" db="EMBL/GenBank/DDBJ databases">
        <title>Sequencing the genomes of 1000 actinobacteria strains.</title>
        <authorList>
            <person name="Klenk H.-P."/>
        </authorList>
    </citation>
    <scope>NUCLEOTIDE SEQUENCE [LARGE SCALE GENOMIC DNA]</scope>
    <source>
        <strain evidence="1 2">DSM 46699</strain>
    </source>
</reference>
<protein>
    <recommendedName>
        <fullName evidence="3">Polyketide cyclase/dehydrase/lipid transport protein</fullName>
    </recommendedName>
</protein>
<dbReference type="AlphaFoldDB" id="A0A561U3L4"/>
<keyword evidence="2" id="KW-1185">Reference proteome</keyword>
<dbReference type="OrthoDB" id="164904at2"/>
<dbReference type="Proteomes" id="UP000316184">
    <property type="component" value="Unassembled WGS sequence"/>
</dbReference>